<evidence type="ECO:0000256" key="2">
    <source>
        <dbReference type="SAM" id="Phobius"/>
    </source>
</evidence>
<sequence length="384" mass="40354">MNDEERRQDQDRSPGTDAPDDTGPQGPEADGSAEGAGGEAAPAPAAEEGAGPRARRIALLALVVALFALAAALAAGAGAYLLWRQATVAVAETRAAARGGQERLAATLAKLDERVAQLAAGLDAARAEDAALGQRLQALRESVAELAARERGRDNAWLVAEAEYLLRVANHRLRLAGDRAAALAALRAADGRLREAADPRLIEVREAVAREIAALEAVAVPDLAGLAARISALEGLVPRLPVRGVRPPLRPAAGDGAADRPPVRDLGGFLRAVWADVRDLVRIRRDAEAAEPLLPPDAAYFLRENLRLKLEGARLALLRGDEAAYRELLRTARAWLERHFVADDTAVAAALGELEGLAAAPVRPAWPDISGSLRLLTAQRAAGG</sequence>
<dbReference type="InterPro" id="IPR007470">
    <property type="entry name" value="HemX"/>
</dbReference>
<dbReference type="PANTHER" id="PTHR38043">
    <property type="entry name" value="PROTEIN HEMX"/>
    <property type="match status" value="1"/>
</dbReference>
<dbReference type="EMBL" id="RJVI01000001">
    <property type="protein sequence ID" value="ROR34394.1"/>
    <property type="molecule type" value="Genomic_DNA"/>
</dbReference>
<dbReference type="Proteomes" id="UP000276634">
    <property type="component" value="Unassembled WGS sequence"/>
</dbReference>
<dbReference type="PANTHER" id="PTHR38043:SF1">
    <property type="entry name" value="PROTEIN HEMX"/>
    <property type="match status" value="1"/>
</dbReference>
<keyword evidence="2" id="KW-0472">Membrane</keyword>
<feature type="compositionally biased region" description="Low complexity" evidence="1">
    <location>
        <begin position="26"/>
        <end position="49"/>
    </location>
</feature>
<keyword evidence="2" id="KW-1133">Transmembrane helix</keyword>
<evidence type="ECO:0000256" key="1">
    <source>
        <dbReference type="SAM" id="MobiDB-lite"/>
    </source>
</evidence>
<dbReference type="Pfam" id="PF04375">
    <property type="entry name" value="HemX"/>
    <property type="match status" value="1"/>
</dbReference>
<name>A0A3N1Y6F2_9GAMM</name>
<protein>
    <submittedName>
        <fullName evidence="3">Uroporphyrin-3 C-methyltransferase</fullName>
    </submittedName>
</protein>
<comment type="caution">
    <text evidence="3">The sequence shown here is derived from an EMBL/GenBank/DDBJ whole genome shotgun (WGS) entry which is preliminary data.</text>
</comment>
<feature type="region of interest" description="Disordered" evidence="1">
    <location>
        <begin position="1"/>
        <end position="49"/>
    </location>
</feature>
<dbReference type="OrthoDB" id="5739852at2"/>
<evidence type="ECO:0000313" key="3">
    <source>
        <dbReference type="EMBL" id="ROR34394.1"/>
    </source>
</evidence>
<keyword evidence="3" id="KW-0489">Methyltransferase</keyword>
<keyword evidence="3" id="KW-0808">Transferase</keyword>
<accession>A0A3N1Y6F2</accession>
<dbReference type="GO" id="GO:0008168">
    <property type="term" value="F:methyltransferase activity"/>
    <property type="evidence" value="ECO:0007669"/>
    <property type="project" value="UniProtKB-KW"/>
</dbReference>
<reference evidence="3 4" key="1">
    <citation type="submission" date="2018-11" db="EMBL/GenBank/DDBJ databases">
        <title>Genomic Encyclopedia of Type Strains, Phase IV (KMG-IV): sequencing the most valuable type-strain genomes for metagenomic binning, comparative biology and taxonomic classification.</title>
        <authorList>
            <person name="Goeker M."/>
        </authorList>
    </citation>
    <scope>NUCLEOTIDE SEQUENCE [LARGE SCALE GENOMIC DNA]</scope>
    <source>
        <strain evidence="3 4">DSM 100275</strain>
    </source>
</reference>
<dbReference type="AlphaFoldDB" id="A0A3N1Y6F2"/>
<dbReference type="RefSeq" id="WP_123399524.1">
    <property type="nucleotide sequence ID" value="NZ_RJVI01000001.1"/>
</dbReference>
<proteinExistence type="predicted"/>
<evidence type="ECO:0000313" key="4">
    <source>
        <dbReference type="Proteomes" id="UP000276634"/>
    </source>
</evidence>
<gene>
    <name evidence="3" type="ORF">EDC57_0290</name>
</gene>
<feature type="transmembrane region" description="Helical" evidence="2">
    <location>
        <begin position="57"/>
        <end position="83"/>
    </location>
</feature>
<keyword evidence="2" id="KW-0812">Transmembrane</keyword>
<feature type="compositionally biased region" description="Basic and acidic residues" evidence="1">
    <location>
        <begin position="1"/>
        <end position="14"/>
    </location>
</feature>
<keyword evidence="4" id="KW-1185">Reference proteome</keyword>
<dbReference type="GO" id="GO:0032259">
    <property type="term" value="P:methylation"/>
    <property type="evidence" value="ECO:0007669"/>
    <property type="project" value="UniProtKB-KW"/>
</dbReference>
<organism evidence="3 4">
    <name type="scientific">Inmirania thermothiophila</name>
    <dbReference type="NCBI Taxonomy" id="1750597"/>
    <lineage>
        <taxon>Bacteria</taxon>
        <taxon>Pseudomonadati</taxon>
        <taxon>Pseudomonadota</taxon>
        <taxon>Gammaproteobacteria</taxon>
        <taxon>Chromatiales</taxon>
        <taxon>Ectothiorhodospiraceae</taxon>
        <taxon>Inmirania</taxon>
    </lineage>
</organism>